<comment type="catalytic activity">
    <reaction evidence="9">
        <text>N-terminal S-1,2-diacyl-sn-glyceryl-L-cysteinyl-[lipoprotein] + a glycerophospholipid = N-acyl-S-1,2-diacyl-sn-glyceryl-L-cysteinyl-[lipoprotein] + a 2-acyl-sn-glycero-3-phospholipid + H(+)</text>
        <dbReference type="Rhea" id="RHEA:48228"/>
        <dbReference type="Rhea" id="RHEA-COMP:14681"/>
        <dbReference type="Rhea" id="RHEA-COMP:14684"/>
        <dbReference type="ChEBI" id="CHEBI:15378"/>
        <dbReference type="ChEBI" id="CHEBI:136912"/>
        <dbReference type="ChEBI" id="CHEBI:140656"/>
        <dbReference type="ChEBI" id="CHEBI:140657"/>
        <dbReference type="ChEBI" id="CHEBI:140660"/>
        <dbReference type="EC" id="2.3.1.269"/>
    </reaction>
</comment>
<organism evidence="12 13">
    <name type="scientific">Aquicella siphonis</name>
    <dbReference type="NCBI Taxonomy" id="254247"/>
    <lineage>
        <taxon>Bacteria</taxon>
        <taxon>Pseudomonadati</taxon>
        <taxon>Pseudomonadota</taxon>
        <taxon>Gammaproteobacteria</taxon>
        <taxon>Legionellales</taxon>
        <taxon>Coxiellaceae</taxon>
        <taxon>Aquicella</taxon>
    </lineage>
</organism>
<comment type="subcellular location">
    <subcellularLocation>
        <location evidence="1 9">Cell membrane</location>
        <topology evidence="1 9">Multi-pass membrane protein</topology>
    </subcellularLocation>
</comment>
<keyword evidence="4 9" id="KW-0808">Transferase</keyword>
<evidence type="ECO:0000256" key="8">
    <source>
        <dbReference type="ARBA" id="ARBA00023315"/>
    </source>
</evidence>
<dbReference type="AlphaFoldDB" id="A0A5E4PIM5"/>
<keyword evidence="12" id="KW-0449">Lipoprotein</keyword>
<evidence type="ECO:0000256" key="10">
    <source>
        <dbReference type="SAM" id="MobiDB-lite"/>
    </source>
</evidence>
<feature type="transmembrane region" description="Helical" evidence="9">
    <location>
        <begin position="87"/>
        <end position="111"/>
    </location>
</feature>
<dbReference type="UniPathway" id="UPA00666"/>
<dbReference type="NCBIfam" id="TIGR00546">
    <property type="entry name" value="lnt"/>
    <property type="match status" value="1"/>
</dbReference>
<evidence type="ECO:0000256" key="6">
    <source>
        <dbReference type="ARBA" id="ARBA00022989"/>
    </source>
</evidence>
<evidence type="ECO:0000256" key="5">
    <source>
        <dbReference type="ARBA" id="ARBA00022692"/>
    </source>
</evidence>
<dbReference type="InterPro" id="IPR004563">
    <property type="entry name" value="Apolipo_AcylTrfase"/>
</dbReference>
<dbReference type="InterPro" id="IPR045378">
    <property type="entry name" value="LNT_N"/>
</dbReference>
<keyword evidence="6 9" id="KW-1133">Transmembrane helix</keyword>
<evidence type="ECO:0000256" key="9">
    <source>
        <dbReference type="HAMAP-Rule" id="MF_01148"/>
    </source>
</evidence>
<feature type="transmembrane region" description="Helical" evidence="9">
    <location>
        <begin position="7"/>
        <end position="25"/>
    </location>
</feature>
<proteinExistence type="inferred from homology"/>
<keyword evidence="5 9" id="KW-0812">Transmembrane</keyword>
<dbReference type="InterPro" id="IPR003010">
    <property type="entry name" value="C-N_Hydrolase"/>
</dbReference>
<evidence type="ECO:0000256" key="7">
    <source>
        <dbReference type="ARBA" id="ARBA00023136"/>
    </source>
</evidence>
<comment type="similarity">
    <text evidence="2 9">Belongs to the CN hydrolase family. Apolipoprotein N-acyltransferase subfamily.</text>
</comment>
<evidence type="ECO:0000256" key="1">
    <source>
        <dbReference type="ARBA" id="ARBA00004651"/>
    </source>
</evidence>
<name>A0A5E4PIM5_9COXI</name>
<dbReference type="OrthoDB" id="9804277at2"/>
<evidence type="ECO:0000256" key="2">
    <source>
        <dbReference type="ARBA" id="ARBA00010065"/>
    </source>
</evidence>
<feature type="region of interest" description="Disordered" evidence="10">
    <location>
        <begin position="503"/>
        <end position="522"/>
    </location>
</feature>
<keyword evidence="3 9" id="KW-1003">Cell membrane</keyword>
<reference evidence="12 13" key="1">
    <citation type="submission" date="2019-08" db="EMBL/GenBank/DDBJ databases">
        <authorList>
            <person name="Guy L."/>
        </authorList>
    </citation>
    <scope>NUCLEOTIDE SEQUENCE [LARGE SCALE GENOMIC DNA]</scope>
    <source>
        <strain evidence="12 13">SGT-108</strain>
    </source>
</reference>
<feature type="compositionally biased region" description="Basic residues" evidence="10">
    <location>
        <begin position="513"/>
        <end position="522"/>
    </location>
</feature>
<protein>
    <recommendedName>
        <fullName evidence="9">Apolipoprotein N-acyltransferase</fullName>
        <shortName evidence="9">ALP N-acyltransferase</shortName>
        <ecNumber evidence="9">2.3.1.269</ecNumber>
    </recommendedName>
</protein>
<dbReference type="KEGG" id="asip:AQUSIP_15380"/>
<evidence type="ECO:0000313" key="12">
    <source>
        <dbReference type="EMBL" id="VVC76232.1"/>
    </source>
</evidence>
<dbReference type="SUPFAM" id="SSF56317">
    <property type="entry name" value="Carbon-nitrogen hydrolase"/>
    <property type="match status" value="1"/>
</dbReference>
<dbReference type="Proteomes" id="UP000324194">
    <property type="component" value="Chromosome 1"/>
</dbReference>
<dbReference type="GO" id="GO:0005886">
    <property type="term" value="C:plasma membrane"/>
    <property type="evidence" value="ECO:0007669"/>
    <property type="project" value="UniProtKB-SubCell"/>
</dbReference>
<feature type="transmembrane region" description="Helical" evidence="9">
    <location>
        <begin position="55"/>
        <end position="75"/>
    </location>
</feature>
<dbReference type="InterPro" id="IPR036526">
    <property type="entry name" value="C-N_Hydrolase_sf"/>
</dbReference>
<gene>
    <name evidence="9 12" type="primary">lnt</name>
    <name evidence="12" type="ORF">AQUSIP_15380</name>
</gene>
<dbReference type="GO" id="GO:0016410">
    <property type="term" value="F:N-acyltransferase activity"/>
    <property type="evidence" value="ECO:0007669"/>
    <property type="project" value="UniProtKB-UniRule"/>
</dbReference>
<accession>A0A5E4PIM5</accession>
<dbReference type="PANTHER" id="PTHR38686">
    <property type="entry name" value="APOLIPOPROTEIN N-ACYLTRANSFERASE"/>
    <property type="match status" value="1"/>
</dbReference>
<evidence type="ECO:0000256" key="4">
    <source>
        <dbReference type="ARBA" id="ARBA00022679"/>
    </source>
</evidence>
<dbReference type="EC" id="2.3.1.269" evidence="9"/>
<comment type="pathway">
    <text evidence="9">Protein modification; lipoprotein biosynthesis (N-acyl transfer).</text>
</comment>
<dbReference type="CDD" id="cd07571">
    <property type="entry name" value="ALP_N-acyl_transferase"/>
    <property type="match status" value="1"/>
</dbReference>
<evidence type="ECO:0000259" key="11">
    <source>
        <dbReference type="PROSITE" id="PS50263"/>
    </source>
</evidence>
<dbReference type="GO" id="GO:0042158">
    <property type="term" value="P:lipoprotein biosynthetic process"/>
    <property type="evidence" value="ECO:0007669"/>
    <property type="project" value="UniProtKB-UniRule"/>
</dbReference>
<keyword evidence="7 9" id="KW-0472">Membrane</keyword>
<comment type="function">
    <text evidence="9">Catalyzes the phospholipid dependent N-acylation of the N-terminal cysteine of apolipoprotein, the last step in lipoprotein maturation.</text>
</comment>
<keyword evidence="13" id="KW-1185">Reference proteome</keyword>
<feature type="transmembrane region" description="Helical" evidence="9">
    <location>
        <begin position="162"/>
        <end position="187"/>
    </location>
</feature>
<evidence type="ECO:0000256" key="3">
    <source>
        <dbReference type="ARBA" id="ARBA00022475"/>
    </source>
</evidence>
<dbReference type="PROSITE" id="PS50263">
    <property type="entry name" value="CN_HYDROLASE"/>
    <property type="match status" value="1"/>
</dbReference>
<feature type="domain" description="CN hydrolase" evidence="11">
    <location>
        <begin position="232"/>
        <end position="470"/>
    </location>
</feature>
<feature type="transmembrane region" description="Helical" evidence="9">
    <location>
        <begin position="199"/>
        <end position="219"/>
    </location>
</feature>
<dbReference type="Gene3D" id="3.60.110.10">
    <property type="entry name" value="Carbon-nitrogen hydrolase"/>
    <property type="match status" value="1"/>
</dbReference>
<dbReference type="Pfam" id="PF20154">
    <property type="entry name" value="LNT_N"/>
    <property type="match status" value="1"/>
</dbReference>
<dbReference type="HAMAP" id="MF_01148">
    <property type="entry name" value="Lnt"/>
    <property type="match status" value="1"/>
</dbReference>
<evidence type="ECO:0000313" key="13">
    <source>
        <dbReference type="Proteomes" id="UP000324194"/>
    </source>
</evidence>
<feature type="transmembrane region" description="Helical" evidence="9">
    <location>
        <begin position="31"/>
        <end position="48"/>
    </location>
</feature>
<sequence length="522" mass="57862">MNKPLAILQDSIMAILLGVALTFAFAPYEVFPLAVIAPAGLLAIWLRTSASLSRTFWAGFCFGLGMFGAGVYWVFTSIHVFGGVPAPFAVIITIGMIAILALFPAAVGYFTNRYFPLNHTAKLIYAFPAIWVLSEWVRSWLFTGFPWLFLGYSQTSSPLRGYAPVLSVYFVSLTVLLSSGLIVNAVIQYKKKQFKPLYLNLLALALIWILGGLLSLIPWTKPQGEPLSVAMVQGNIPQSIKWSPEHLQLSFDRYSELTGPLWGKYNLIIWPEAAVPLPLQSAEPFIDSMDQKARDSHSTLLLGIPIRAEDGSGYFNAIVTLGKNKQVYLKRHLVPFGEYTPLSKFFANALQFMNIPMSDMLPGKFLQPPLTAGDTKILASICYEIAFPQLTRSRDKSIGMLLVATNDAWFGESNAEPQHLQMAAMRAIEFGKPVLFVSNDGITAIINPDGRVETAAPQRQTAVLTGSVQPMYGITPWLKNGMDPMLFLLVCMIYAAVRAKRREMPSPPEQKTRQHKRSKTNT</sequence>
<dbReference type="Pfam" id="PF00795">
    <property type="entry name" value="CN_hydrolase"/>
    <property type="match status" value="1"/>
</dbReference>
<feature type="transmembrane region" description="Helical" evidence="9">
    <location>
        <begin position="123"/>
        <end position="142"/>
    </location>
</feature>
<dbReference type="PANTHER" id="PTHR38686:SF1">
    <property type="entry name" value="APOLIPOPROTEIN N-ACYLTRANSFERASE"/>
    <property type="match status" value="1"/>
</dbReference>
<dbReference type="RefSeq" id="WP_148339465.1">
    <property type="nucleotide sequence ID" value="NZ_LR699119.1"/>
</dbReference>
<dbReference type="EMBL" id="LR699119">
    <property type="protein sequence ID" value="VVC76232.1"/>
    <property type="molecule type" value="Genomic_DNA"/>
</dbReference>
<keyword evidence="8 9" id="KW-0012">Acyltransferase</keyword>